<dbReference type="PANTHER" id="PTHR47618">
    <property type="entry name" value="BIFUNCTIONAL OLIGORIBONUCLEASE AND PAP PHOSPHATASE NRNA"/>
    <property type="match status" value="1"/>
</dbReference>
<keyword evidence="5 6" id="KW-0472">Membrane</keyword>
<evidence type="ECO:0000313" key="10">
    <source>
        <dbReference type="EMBL" id="SJZ32012.1"/>
    </source>
</evidence>
<dbReference type="AlphaFoldDB" id="A0A1T4JP61"/>
<dbReference type="SMART" id="SM00267">
    <property type="entry name" value="GGDEF"/>
    <property type="match status" value="1"/>
</dbReference>
<feature type="binding site" evidence="7">
    <location>
        <position position="364"/>
    </location>
    <ligand>
        <name>Mn(2+)</name>
        <dbReference type="ChEBI" id="CHEBI:29035"/>
        <label>1</label>
    </ligand>
</feature>
<dbReference type="InterPro" id="IPR043128">
    <property type="entry name" value="Rev_trsase/Diguanyl_cyclase"/>
</dbReference>
<evidence type="ECO:0000256" key="4">
    <source>
        <dbReference type="ARBA" id="ARBA00022989"/>
    </source>
</evidence>
<dbReference type="GO" id="GO:0003676">
    <property type="term" value="F:nucleic acid binding"/>
    <property type="evidence" value="ECO:0007669"/>
    <property type="project" value="UniProtKB-UniRule"/>
</dbReference>
<keyword evidence="11" id="KW-1185">Reference proteome</keyword>
<keyword evidence="7" id="KW-0464">Manganese</keyword>
<gene>
    <name evidence="10" type="ORF">SAMN02746011_00253</name>
</gene>
<evidence type="ECO:0000256" key="7">
    <source>
        <dbReference type="PIRSR" id="PIRSR026583-50"/>
    </source>
</evidence>
<dbReference type="InterPro" id="IPR029787">
    <property type="entry name" value="Nucleotide_cyclase"/>
</dbReference>
<comment type="catalytic activity">
    <reaction evidence="6">
        <text>3',3'-c-di-AMP + H2O = 5'-O-phosphonoadenylyl-(3'-&gt;5')-adenosine + H(+)</text>
        <dbReference type="Rhea" id="RHEA:54420"/>
        <dbReference type="ChEBI" id="CHEBI:15377"/>
        <dbReference type="ChEBI" id="CHEBI:15378"/>
        <dbReference type="ChEBI" id="CHEBI:71500"/>
        <dbReference type="ChEBI" id="CHEBI:138171"/>
    </reaction>
</comment>
<dbReference type="STRING" id="1121925.SAMN02746011_00253"/>
<feature type="binding site" evidence="7">
    <location>
        <position position="360"/>
    </location>
    <ligand>
        <name>Mn(2+)</name>
        <dbReference type="ChEBI" id="CHEBI:29035"/>
        <label>1</label>
    </ligand>
</feature>
<dbReference type="Proteomes" id="UP000189941">
    <property type="component" value="Unassembled WGS sequence"/>
</dbReference>
<feature type="transmembrane region" description="Helical" evidence="8">
    <location>
        <begin position="46"/>
        <end position="65"/>
    </location>
</feature>
<keyword evidence="2 6" id="KW-1003">Cell membrane</keyword>
<keyword evidence="6" id="KW-0378">Hydrolase</keyword>
<dbReference type="GO" id="GO:0005886">
    <property type="term" value="C:plasma membrane"/>
    <property type="evidence" value="ECO:0007669"/>
    <property type="project" value="UniProtKB-SubCell"/>
</dbReference>
<dbReference type="OrthoDB" id="9759476at2"/>
<dbReference type="FunFam" id="3.90.1640.10:FF:000002">
    <property type="entry name" value="Cyclic-di-AMP phosphodiesterase"/>
    <property type="match status" value="1"/>
</dbReference>
<dbReference type="InterPro" id="IPR001667">
    <property type="entry name" value="DDH_dom"/>
</dbReference>
<name>A0A1T4JP61_9LACT</name>
<dbReference type="Pfam" id="PF24898">
    <property type="entry name" value="GGDEF_GdpP"/>
    <property type="match status" value="1"/>
</dbReference>
<sequence>MVLIKIDRVKNFLNFFHQLELSWQIYSILLIYIIIMLTAFVLKIEIGILLLLLLIAIFIFIYYYTNRFVSRIKMIANQLAKDIIVVNEKVYDNSVIGILLYDQDHRLSWGNSLANSIINYKNAVGQKLEDINPDLMTIIEIIDKEWQVITYNEKHYRVSHDVNSRAIYWIEFENEYNIQQQYKNNRIVYGYLLLDDFDEVVQSLDDQEASNFDADLINELNNWAQQQDIYIKRIEDDKFILLLNVKTLEKLENQKFKYFSEIREKYYARNIPISMSIGIAYSKDDKVKINRLAKEAQMNLDLALGRGGDQVVVKMDEEPARFYGGDTNPTEKRTNTRSKLVYQALINQIDQASNVIISGHKYPDMDSLSSALGIYKIATERRKLAKIIINESTFNTDIKNLLNSPQISYNLKNIFIDSETAKTYLNPKTLLILVDHHRPSLSEAEQLFVYGLNIVVIDHHRRSEEFPKQTVLTYIETTASSTSELITEFFMNVRNDSEPVNRFEATALLAGIIVDTNNFSMRTGSRTFDAASYLKSRGADTEQIQRMLQEDLLEVKKRNQLIERTEFYDSVYAITQSESGLPIDNVTAAQAADGMLSLTHVEAAFVIFQRTMTSIGISARSLGKINVQKIMESLGGGGHLSNAAAQLENITVDEAKDLLLQAINQNK</sequence>
<organism evidence="10 11">
    <name type="scientific">Globicatella sulfidifaciens DSM 15739</name>
    <dbReference type="NCBI Taxonomy" id="1121925"/>
    <lineage>
        <taxon>Bacteria</taxon>
        <taxon>Bacillati</taxon>
        <taxon>Bacillota</taxon>
        <taxon>Bacilli</taxon>
        <taxon>Lactobacillales</taxon>
        <taxon>Aerococcaceae</taxon>
        <taxon>Globicatella</taxon>
    </lineage>
</organism>
<proteinExistence type="inferred from homology"/>
<feature type="binding site" evidence="7">
    <location>
        <position position="515"/>
    </location>
    <ligand>
        <name>Mn(2+)</name>
        <dbReference type="ChEBI" id="CHEBI:29035"/>
        <label>2</label>
    </ligand>
</feature>
<keyword evidence="3 8" id="KW-0812">Transmembrane</keyword>
<dbReference type="Pfam" id="PF01368">
    <property type="entry name" value="DHH"/>
    <property type="match status" value="1"/>
</dbReference>
<dbReference type="PANTHER" id="PTHR47618:SF2">
    <property type="entry name" value="CYCLIC-DI-AMP PHOSPHODIESTERASE GDPP"/>
    <property type="match status" value="1"/>
</dbReference>
<feature type="domain" description="GGDEF" evidence="9">
    <location>
        <begin position="185"/>
        <end position="316"/>
    </location>
</feature>
<feature type="binding site" evidence="7">
    <location>
        <position position="435"/>
    </location>
    <ligand>
        <name>Mn(2+)</name>
        <dbReference type="ChEBI" id="CHEBI:29035"/>
        <label>2</label>
    </ligand>
</feature>
<keyword evidence="7" id="KW-0479">Metal-binding</keyword>
<dbReference type="Gene3D" id="3.30.450.20">
    <property type="entry name" value="PAS domain"/>
    <property type="match status" value="1"/>
</dbReference>
<dbReference type="InterPro" id="IPR003156">
    <property type="entry name" value="DHHA1_dom"/>
</dbReference>
<accession>A0A1T4JP61</accession>
<feature type="binding site" evidence="7">
    <location>
        <position position="435"/>
    </location>
    <ligand>
        <name>Mn(2+)</name>
        <dbReference type="ChEBI" id="CHEBI:29035"/>
        <label>1</label>
    </ligand>
</feature>
<dbReference type="SUPFAM" id="SSF64182">
    <property type="entry name" value="DHH phosphoesterases"/>
    <property type="match status" value="1"/>
</dbReference>
<dbReference type="GO" id="GO:0106409">
    <property type="term" value="F:cyclic-di-AMP phosphodiesterase activity"/>
    <property type="evidence" value="ECO:0007669"/>
    <property type="project" value="RHEA"/>
</dbReference>
<evidence type="ECO:0000256" key="2">
    <source>
        <dbReference type="ARBA" id="ARBA00022475"/>
    </source>
</evidence>
<evidence type="ECO:0000256" key="3">
    <source>
        <dbReference type="ARBA" id="ARBA00022692"/>
    </source>
</evidence>
<feature type="binding site" evidence="7">
    <location>
        <position position="459"/>
    </location>
    <ligand>
        <name>Mn(2+)</name>
        <dbReference type="ChEBI" id="CHEBI:29035"/>
        <label>2</label>
    </ligand>
</feature>
<dbReference type="Gene3D" id="3.30.70.270">
    <property type="match status" value="1"/>
</dbReference>
<dbReference type="InterPro" id="IPR051319">
    <property type="entry name" value="Oligoribo/pAp-PDE_c-di-AMP_PDE"/>
</dbReference>
<dbReference type="SUPFAM" id="SSF55073">
    <property type="entry name" value="Nucleotide cyclase"/>
    <property type="match status" value="1"/>
</dbReference>
<dbReference type="GO" id="GO:0016787">
    <property type="term" value="F:hydrolase activity"/>
    <property type="evidence" value="ECO:0007669"/>
    <property type="project" value="UniProtKB-UniRule"/>
</dbReference>
<dbReference type="Pfam" id="PF02272">
    <property type="entry name" value="DHHA1"/>
    <property type="match status" value="1"/>
</dbReference>
<comment type="similarity">
    <text evidence="6">Belongs to the GdpP/PdeA phosphodiesterase family.</text>
</comment>
<dbReference type="Gene3D" id="3.90.1640.10">
    <property type="entry name" value="inorganic pyrophosphatase (n-terminal core)"/>
    <property type="match status" value="1"/>
</dbReference>
<feature type="transmembrane region" description="Helical" evidence="8">
    <location>
        <begin position="21"/>
        <end position="40"/>
    </location>
</feature>
<dbReference type="GO" id="GO:0046872">
    <property type="term" value="F:metal ion binding"/>
    <property type="evidence" value="ECO:0007669"/>
    <property type="project" value="UniProtKB-KW"/>
</dbReference>
<dbReference type="InterPro" id="IPR000160">
    <property type="entry name" value="GGDEF_dom"/>
</dbReference>
<dbReference type="RefSeq" id="WP_159443819.1">
    <property type="nucleotide sequence ID" value="NZ_FUWO01000002.1"/>
</dbReference>
<reference evidence="11" key="1">
    <citation type="submission" date="2017-02" db="EMBL/GenBank/DDBJ databases">
        <authorList>
            <person name="Varghese N."/>
            <person name="Submissions S."/>
        </authorList>
    </citation>
    <scope>NUCLEOTIDE SEQUENCE [LARGE SCALE GENOMIC DNA]</scope>
    <source>
        <strain evidence="11">DSM 15739</strain>
    </source>
</reference>
<comment type="subcellular location">
    <subcellularLocation>
        <location evidence="1">Cell membrane</location>
        <topology evidence="1">Multi-pass membrane protein</topology>
    </subcellularLocation>
</comment>
<dbReference type="EC" id="3.1.4.-" evidence="6"/>
<dbReference type="PIRSF" id="PIRSF026583">
    <property type="entry name" value="YybT"/>
    <property type="match status" value="1"/>
</dbReference>
<evidence type="ECO:0000259" key="9">
    <source>
        <dbReference type="PROSITE" id="PS50887"/>
    </source>
</evidence>
<evidence type="ECO:0000256" key="5">
    <source>
        <dbReference type="ARBA" id="ARBA00023136"/>
    </source>
</evidence>
<comment type="cofactor">
    <cofactor evidence="7">
        <name>Mn(2+)</name>
        <dbReference type="ChEBI" id="CHEBI:29035"/>
    </cofactor>
    <text evidence="7">For phosphodiesterase activity, probably binds 2 Mn(2+) per subunit.</text>
</comment>
<dbReference type="EMBL" id="FUWO01000002">
    <property type="protein sequence ID" value="SJZ32012.1"/>
    <property type="molecule type" value="Genomic_DNA"/>
</dbReference>
<comment type="function">
    <text evidence="6">Has phosphodiesterase (PDE) activity against cyclic-di-AMP (c-di-AMP).</text>
</comment>
<evidence type="ECO:0000313" key="11">
    <source>
        <dbReference type="Proteomes" id="UP000189941"/>
    </source>
</evidence>
<feature type="binding site" evidence="7">
    <location>
        <position position="366"/>
    </location>
    <ligand>
        <name>Mn(2+)</name>
        <dbReference type="ChEBI" id="CHEBI:29035"/>
        <label>2</label>
    </ligand>
</feature>
<dbReference type="Gene3D" id="3.10.310.30">
    <property type="match status" value="1"/>
</dbReference>
<protein>
    <recommendedName>
        <fullName evidence="6">Cyclic-di-AMP phosphodiesterase</fullName>
        <ecNumber evidence="6">3.1.4.-</ecNumber>
    </recommendedName>
</protein>
<dbReference type="PROSITE" id="PS50887">
    <property type="entry name" value="GGDEF"/>
    <property type="match status" value="1"/>
</dbReference>
<dbReference type="InterPro" id="IPR038763">
    <property type="entry name" value="DHH_sf"/>
</dbReference>
<dbReference type="InterPro" id="IPR049553">
    <property type="entry name" value="GdpP-like_PAS"/>
</dbReference>
<dbReference type="InterPro" id="IPR014528">
    <property type="entry name" value="GdpP/PdeA"/>
</dbReference>
<keyword evidence="4 8" id="KW-1133">Transmembrane helix</keyword>
<dbReference type="Pfam" id="PF21370">
    <property type="entry name" value="PAS_GdpP"/>
    <property type="match status" value="1"/>
</dbReference>
<evidence type="ECO:0000256" key="1">
    <source>
        <dbReference type="ARBA" id="ARBA00004651"/>
    </source>
</evidence>
<evidence type="ECO:0000256" key="6">
    <source>
        <dbReference type="PIRNR" id="PIRNR026583"/>
    </source>
</evidence>
<evidence type="ECO:0000256" key="8">
    <source>
        <dbReference type="SAM" id="Phobius"/>
    </source>
</evidence>